<reference evidence="1" key="1">
    <citation type="submission" date="2021-01" db="EMBL/GenBank/DDBJ databases">
        <authorList>
            <person name="Corre E."/>
            <person name="Pelletier E."/>
            <person name="Niang G."/>
            <person name="Scheremetjew M."/>
            <person name="Finn R."/>
            <person name="Kale V."/>
            <person name="Holt S."/>
            <person name="Cochrane G."/>
            <person name="Meng A."/>
            <person name="Brown T."/>
            <person name="Cohen L."/>
        </authorList>
    </citation>
    <scope>NUCLEOTIDE SEQUENCE</scope>
    <source>
        <strain evidence="1">CCAP979/52</strain>
    </source>
</reference>
<organism evidence="1">
    <name type="scientific">Cryptomonas curvata</name>
    <dbReference type="NCBI Taxonomy" id="233186"/>
    <lineage>
        <taxon>Eukaryota</taxon>
        <taxon>Cryptophyceae</taxon>
        <taxon>Cryptomonadales</taxon>
        <taxon>Cryptomonadaceae</taxon>
        <taxon>Cryptomonas</taxon>
    </lineage>
</organism>
<protein>
    <submittedName>
        <fullName evidence="1">Uncharacterized protein</fullName>
    </submittedName>
</protein>
<proteinExistence type="predicted"/>
<dbReference type="AlphaFoldDB" id="A0A7S0MBB2"/>
<accession>A0A7S0MBB2</accession>
<name>A0A7S0MBB2_9CRYP</name>
<dbReference type="EMBL" id="HBEZ01025709">
    <property type="protein sequence ID" value="CAD8636513.1"/>
    <property type="molecule type" value="Transcribed_RNA"/>
</dbReference>
<gene>
    <name evidence="1" type="ORF">CCUR1050_LOCUS14195</name>
</gene>
<evidence type="ECO:0000313" key="1">
    <source>
        <dbReference type="EMBL" id="CAD8636513.1"/>
    </source>
</evidence>
<sequence length="89" mass="10611">MSRKSFASGTIIWNHALTNKLLCEHWKRLRMKPKLQNCKYHFETDRFETLHFLYPSILSEFVSCLSCSLLSLHSFTFLCRLLYSVEYNS</sequence>